<name>A0A151A7Q4_9STAP</name>
<dbReference type="EMBL" id="LUGM01000002">
    <property type="protein sequence ID" value="KYH14116.1"/>
    <property type="molecule type" value="Genomic_DNA"/>
</dbReference>
<proteinExistence type="predicted"/>
<feature type="transmembrane region" description="Helical" evidence="1">
    <location>
        <begin position="125"/>
        <end position="142"/>
    </location>
</feature>
<dbReference type="RefSeq" id="WP_061853412.1">
    <property type="nucleotide sequence ID" value="NZ_LUGM01000001.1"/>
</dbReference>
<dbReference type="PANTHER" id="PTHR41771:SF1">
    <property type="entry name" value="MEMBRANE PROTEIN"/>
    <property type="match status" value="1"/>
</dbReference>
<feature type="transmembrane region" description="Helical" evidence="1">
    <location>
        <begin position="202"/>
        <end position="226"/>
    </location>
</feature>
<evidence type="ECO:0000256" key="1">
    <source>
        <dbReference type="SAM" id="Phobius"/>
    </source>
</evidence>
<dbReference type="Proteomes" id="UP000075418">
    <property type="component" value="Unassembled WGS sequence"/>
</dbReference>
<gene>
    <name evidence="2" type="ORF">A0131_04810</name>
    <name evidence="3" type="ORF">A0131_11360</name>
</gene>
<dbReference type="Pfam" id="PF07907">
    <property type="entry name" value="YibE_F"/>
    <property type="match status" value="1"/>
</dbReference>
<feature type="transmembrane region" description="Helical" evidence="1">
    <location>
        <begin position="149"/>
        <end position="169"/>
    </location>
</feature>
<protein>
    <submittedName>
        <fullName evidence="3">YibE/F-like protein</fullName>
    </submittedName>
</protein>
<evidence type="ECO:0000313" key="2">
    <source>
        <dbReference type="EMBL" id="KYH14116.1"/>
    </source>
</evidence>
<comment type="caution">
    <text evidence="3">The sequence shown here is derived from an EMBL/GenBank/DDBJ whole genome shotgun (WGS) entry which is preliminary data.</text>
</comment>
<dbReference type="AlphaFoldDB" id="A0A151A7Q4"/>
<sequence>MNLKSKFNRQFNWIIFIFCIFFIGLFLFTLVNDKFYHMPIGKITDVQNVKTSNVTDEHHNSDTKHQQVLTIHMLNGKFEGQTTKIKNSYVASQADSEKFTKSNKVLMHIDKKPSDGYILEKKRDSLVVVVTGIFLLTILLVGRKVGLQSILSLVINTAAVLSAIAIHNVAPDFNLFGLMSIAIIISTTCTLLLVTGWHWRTLVTIVSTLLGTFICIGLTQLVITFTGGEGLKFETMSFLTLPPKEVFLTSVIVGSLGAVMDVAITIASGMYEILRRNPNITMTRWALAGRNIGQDIMGTMTNILLFSYLSGSLPMILIYIKNANTITYTLSMNWSLEVARAITGGIGIVLTIPLTIVLMQFIHKLRGAKQ</sequence>
<reference evidence="3 4" key="1">
    <citation type="submission" date="2016-02" db="EMBL/GenBank/DDBJ databases">
        <title>Draft genome sequence of hydrocarbon degrading Staphylococcus saprophyticus Strain CNV2, isolated from crude-oil contaminated soil from Noonmati Oil Refinery, Guwahati, Assam, India.</title>
        <authorList>
            <person name="Mukherjee A."/>
            <person name="Chettri B."/>
            <person name="Langpoklakpam J."/>
            <person name="Singh A.K."/>
            <person name="Chattopadhyay D.J."/>
        </authorList>
    </citation>
    <scope>NUCLEOTIDE SEQUENCE [LARGE SCALE GENOMIC DNA]</scope>
    <source>
        <strain evidence="3 4">CNV2</strain>
    </source>
</reference>
<evidence type="ECO:0000313" key="4">
    <source>
        <dbReference type="Proteomes" id="UP000075418"/>
    </source>
</evidence>
<feature type="transmembrane region" description="Helical" evidence="1">
    <location>
        <begin position="246"/>
        <end position="274"/>
    </location>
</feature>
<feature type="transmembrane region" description="Helical" evidence="1">
    <location>
        <begin position="12"/>
        <end position="31"/>
    </location>
</feature>
<keyword evidence="1" id="KW-1133">Transmembrane helix</keyword>
<feature type="transmembrane region" description="Helical" evidence="1">
    <location>
        <begin position="295"/>
        <end position="320"/>
    </location>
</feature>
<feature type="transmembrane region" description="Helical" evidence="1">
    <location>
        <begin position="175"/>
        <end position="195"/>
    </location>
</feature>
<organism evidence="3 4">
    <name type="scientific">Staphylococcus kloosii</name>
    <dbReference type="NCBI Taxonomy" id="29384"/>
    <lineage>
        <taxon>Bacteria</taxon>
        <taxon>Bacillati</taxon>
        <taxon>Bacillota</taxon>
        <taxon>Bacilli</taxon>
        <taxon>Bacillales</taxon>
        <taxon>Staphylococcaceae</taxon>
        <taxon>Staphylococcus</taxon>
    </lineage>
</organism>
<dbReference type="PANTHER" id="PTHR41771">
    <property type="entry name" value="MEMBRANE PROTEIN-RELATED"/>
    <property type="match status" value="1"/>
</dbReference>
<dbReference type="InterPro" id="IPR012507">
    <property type="entry name" value="YibE_F"/>
</dbReference>
<accession>A0A151A7Q4</accession>
<keyword evidence="1" id="KW-0472">Membrane</keyword>
<dbReference type="EMBL" id="LUGM01000001">
    <property type="protein sequence ID" value="KYH15661.1"/>
    <property type="molecule type" value="Genomic_DNA"/>
</dbReference>
<feature type="transmembrane region" description="Helical" evidence="1">
    <location>
        <begin position="340"/>
        <end position="362"/>
    </location>
</feature>
<evidence type="ECO:0000313" key="3">
    <source>
        <dbReference type="EMBL" id="KYH15661.1"/>
    </source>
</evidence>
<keyword evidence="1" id="KW-0812">Transmembrane</keyword>